<gene>
    <name evidence="5" type="ORF">S06H3_52454</name>
</gene>
<name>X1Q464_9ZZZZ</name>
<dbReference type="Pfam" id="PF03965">
    <property type="entry name" value="Penicillinase_R"/>
    <property type="match status" value="1"/>
</dbReference>
<dbReference type="GO" id="GO:0045892">
    <property type="term" value="P:negative regulation of DNA-templated transcription"/>
    <property type="evidence" value="ECO:0007669"/>
    <property type="project" value="InterPro"/>
</dbReference>
<evidence type="ECO:0000313" key="5">
    <source>
        <dbReference type="EMBL" id="GAI49531.1"/>
    </source>
</evidence>
<comment type="similarity">
    <text evidence="1">Belongs to the BlaI transcriptional regulatory family.</text>
</comment>
<keyword evidence="2" id="KW-0805">Transcription regulation</keyword>
<organism evidence="5">
    <name type="scientific">marine sediment metagenome</name>
    <dbReference type="NCBI Taxonomy" id="412755"/>
    <lineage>
        <taxon>unclassified sequences</taxon>
        <taxon>metagenomes</taxon>
        <taxon>ecological metagenomes</taxon>
    </lineage>
</organism>
<dbReference type="GO" id="GO:0003677">
    <property type="term" value="F:DNA binding"/>
    <property type="evidence" value="ECO:0007669"/>
    <property type="project" value="UniProtKB-KW"/>
</dbReference>
<dbReference type="SUPFAM" id="SSF46785">
    <property type="entry name" value="Winged helix' DNA-binding domain"/>
    <property type="match status" value="1"/>
</dbReference>
<dbReference type="EMBL" id="BARV01033366">
    <property type="protein sequence ID" value="GAI49531.1"/>
    <property type="molecule type" value="Genomic_DNA"/>
</dbReference>
<evidence type="ECO:0000256" key="3">
    <source>
        <dbReference type="ARBA" id="ARBA00023125"/>
    </source>
</evidence>
<dbReference type="PIRSF" id="PIRSF019455">
    <property type="entry name" value="CopR_AtkY"/>
    <property type="match status" value="1"/>
</dbReference>
<evidence type="ECO:0000256" key="4">
    <source>
        <dbReference type="ARBA" id="ARBA00023163"/>
    </source>
</evidence>
<evidence type="ECO:0000256" key="2">
    <source>
        <dbReference type="ARBA" id="ARBA00023015"/>
    </source>
</evidence>
<comment type="caution">
    <text evidence="5">The sequence shown here is derived from an EMBL/GenBank/DDBJ whole genome shotgun (WGS) entry which is preliminary data.</text>
</comment>
<keyword evidence="4" id="KW-0804">Transcription</keyword>
<proteinExistence type="inferred from homology"/>
<dbReference type="AlphaFoldDB" id="X1Q464"/>
<dbReference type="InterPro" id="IPR036388">
    <property type="entry name" value="WH-like_DNA-bd_sf"/>
</dbReference>
<accession>X1Q464</accession>
<dbReference type="InterPro" id="IPR036390">
    <property type="entry name" value="WH_DNA-bd_sf"/>
</dbReference>
<dbReference type="Gene3D" id="1.10.4040.10">
    <property type="entry name" value="Penicillinase repressor domain"/>
    <property type="match status" value="1"/>
</dbReference>
<dbReference type="Gene3D" id="1.10.10.10">
    <property type="entry name" value="Winged helix-like DNA-binding domain superfamily/Winged helix DNA-binding domain"/>
    <property type="match status" value="1"/>
</dbReference>
<evidence type="ECO:0000256" key="1">
    <source>
        <dbReference type="ARBA" id="ARBA00011046"/>
    </source>
</evidence>
<keyword evidence="3" id="KW-0238">DNA-binding</keyword>
<dbReference type="InterPro" id="IPR005650">
    <property type="entry name" value="BlaI_family"/>
</dbReference>
<protein>
    <submittedName>
        <fullName evidence="5">Uncharacterized protein</fullName>
    </submittedName>
</protein>
<sequence>MARPRHKNPTPAELEVLQIIWEHGPCTVREVMNLLSPKRPRAYTSVMSLMNVMADKGMLKQKAEGKAFVYSEKVSRDKTQSRMLGDLLSRAFDGSASALVTHLLRQAKPNSEELEEIHRTIAEFTRKRENA</sequence>
<reference evidence="5" key="1">
    <citation type="journal article" date="2014" name="Front. Microbiol.">
        <title>High frequency of phylogenetically diverse reductive dehalogenase-homologous genes in deep subseafloor sedimentary metagenomes.</title>
        <authorList>
            <person name="Kawai M."/>
            <person name="Futagami T."/>
            <person name="Toyoda A."/>
            <person name="Takaki Y."/>
            <person name="Nishi S."/>
            <person name="Hori S."/>
            <person name="Arai W."/>
            <person name="Tsubouchi T."/>
            <person name="Morono Y."/>
            <person name="Uchiyama I."/>
            <person name="Ito T."/>
            <person name="Fujiyama A."/>
            <person name="Inagaki F."/>
            <person name="Takami H."/>
        </authorList>
    </citation>
    <scope>NUCLEOTIDE SEQUENCE</scope>
    <source>
        <strain evidence="5">Expedition CK06-06</strain>
    </source>
</reference>